<organism evidence="2 3">
    <name type="scientific">Candidatus Roizmanbacteria bacterium RIFCSPLOWO2_01_FULL_40_42</name>
    <dbReference type="NCBI Taxonomy" id="1802066"/>
    <lineage>
        <taxon>Bacteria</taxon>
        <taxon>Candidatus Roizmaniibacteriota</taxon>
    </lineage>
</organism>
<gene>
    <name evidence="2" type="ORF">A3B50_02440</name>
</gene>
<dbReference type="Proteomes" id="UP000178558">
    <property type="component" value="Unassembled WGS sequence"/>
</dbReference>
<comment type="caution">
    <text evidence="2">The sequence shown here is derived from an EMBL/GenBank/DDBJ whole genome shotgun (WGS) entry which is preliminary data.</text>
</comment>
<dbReference type="EMBL" id="MGAQ01000015">
    <property type="protein sequence ID" value="OGK50617.1"/>
    <property type="molecule type" value="Genomic_DNA"/>
</dbReference>
<evidence type="ECO:0000313" key="3">
    <source>
        <dbReference type="Proteomes" id="UP000178558"/>
    </source>
</evidence>
<protein>
    <submittedName>
        <fullName evidence="2">Uncharacterized protein</fullName>
    </submittedName>
</protein>
<evidence type="ECO:0000313" key="2">
    <source>
        <dbReference type="EMBL" id="OGK50617.1"/>
    </source>
</evidence>
<keyword evidence="1" id="KW-0812">Transmembrane</keyword>
<feature type="transmembrane region" description="Helical" evidence="1">
    <location>
        <begin position="12"/>
        <end position="34"/>
    </location>
</feature>
<keyword evidence="1" id="KW-1133">Transmembrane helix</keyword>
<evidence type="ECO:0000256" key="1">
    <source>
        <dbReference type="SAM" id="Phobius"/>
    </source>
</evidence>
<proteinExistence type="predicted"/>
<accession>A0A1F7J4T8</accession>
<name>A0A1F7J4T8_9BACT</name>
<dbReference type="AlphaFoldDB" id="A0A1F7J4T8"/>
<keyword evidence="1" id="KW-0472">Membrane</keyword>
<sequence length="134" mass="15055">MAERHRGENPSFINSILTPLIIPTIVAMATSLRFPRGRKVIFKTEGVGRAGEKAYLNRKTNTLHIPSGATVVTFSRGLRILVKDYKKRPKLRDEPKAHIEYGPKNKKEVVDLTVSNQRHVLGNSGIIARYHPDS</sequence>
<reference evidence="2 3" key="1">
    <citation type="journal article" date="2016" name="Nat. Commun.">
        <title>Thousands of microbial genomes shed light on interconnected biogeochemical processes in an aquifer system.</title>
        <authorList>
            <person name="Anantharaman K."/>
            <person name="Brown C.T."/>
            <person name="Hug L.A."/>
            <person name="Sharon I."/>
            <person name="Castelle C.J."/>
            <person name="Probst A.J."/>
            <person name="Thomas B.C."/>
            <person name="Singh A."/>
            <person name="Wilkins M.J."/>
            <person name="Karaoz U."/>
            <person name="Brodie E.L."/>
            <person name="Williams K.H."/>
            <person name="Hubbard S.S."/>
            <person name="Banfield J.F."/>
        </authorList>
    </citation>
    <scope>NUCLEOTIDE SEQUENCE [LARGE SCALE GENOMIC DNA]</scope>
</reference>